<dbReference type="PANTHER" id="PTHR11571:SF224">
    <property type="entry name" value="HEMATOPOIETIC PROSTAGLANDIN D SYNTHASE"/>
    <property type="match status" value="1"/>
</dbReference>
<dbReference type="SFLD" id="SFLDG01205">
    <property type="entry name" value="AMPS.1"/>
    <property type="match status" value="1"/>
</dbReference>
<reference evidence="7 8" key="1">
    <citation type="submission" date="2022-12" db="EMBL/GenBank/DDBJ databases">
        <title>Chromosome-level genome assembly of true bugs.</title>
        <authorList>
            <person name="Ma L."/>
            <person name="Li H."/>
        </authorList>
    </citation>
    <scope>NUCLEOTIDE SEQUENCE [LARGE SCALE GENOMIC DNA]</scope>
    <source>
        <strain evidence="7">Lab_2022b</strain>
    </source>
</reference>
<comment type="similarity">
    <text evidence="3">Belongs to the GST superfamily. Sigma family.</text>
</comment>
<accession>A0AAW1D5T8</accession>
<dbReference type="InterPro" id="IPR036282">
    <property type="entry name" value="Glutathione-S-Trfase_C_sf"/>
</dbReference>
<evidence type="ECO:0000256" key="4">
    <source>
        <dbReference type="ARBA" id="ARBA00047960"/>
    </source>
</evidence>
<feature type="domain" description="GST C-terminal" evidence="6">
    <location>
        <begin position="82"/>
        <end position="204"/>
    </location>
</feature>
<dbReference type="Pfam" id="PF14497">
    <property type="entry name" value="GST_C_3"/>
    <property type="match status" value="1"/>
</dbReference>
<dbReference type="InterPro" id="IPR004045">
    <property type="entry name" value="Glutathione_S-Trfase_N"/>
</dbReference>
<dbReference type="Pfam" id="PF02798">
    <property type="entry name" value="GST_N"/>
    <property type="match status" value="1"/>
</dbReference>
<dbReference type="Gene3D" id="3.40.30.10">
    <property type="entry name" value="Glutaredoxin"/>
    <property type="match status" value="1"/>
</dbReference>
<dbReference type="FunFam" id="3.40.30.10:FF:000035">
    <property type="entry name" value="hematopoietic prostaglandin D synthase"/>
    <property type="match status" value="1"/>
</dbReference>
<dbReference type="AlphaFoldDB" id="A0AAW1D5T8"/>
<dbReference type="SUPFAM" id="SSF52833">
    <property type="entry name" value="Thioredoxin-like"/>
    <property type="match status" value="1"/>
</dbReference>
<dbReference type="EC" id="2.5.1.18" evidence="1"/>
<evidence type="ECO:0000313" key="7">
    <source>
        <dbReference type="EMBL" id="KAK9506081.1"/>
    </source>
</evidence>
<evidence type="ECO:0000256" key="1">
    <source>
        <dbReference type="ARBA" id="ARBA00012452"/>
    </source>
</evidence>
<dbReference type="PROSITE" id="PS50405">
    <property type="entry name" value="GST_CTER"/>
    <property type="match status" value="1"/>
</dbReference>
<dbReference type="FunFam" id="1.20.1050.10:FF:000030">
    <property type="entry name" value="Glutathione S-transferase S1"/>
    <property type="match status" value="1"/>
</dbReference>
<comment type="caution">
    <text evidence="7">The sequence shown here is derived from an EMBL/GenBank/DDBJ whole genome shotgun (WGS) entry which is preliminary data.</text>
</comment>
<dbReference type="CDD" id="cd03039">
    <property type="entry name" value="GST_N_Sigma_like"/>
    <property type="match status" value="1"/>
</dbReference>
<dbReference type="InterPro" id="IPR040079">
    <property type="entry name" value="Glutathione_S-Trfase"/>
</dbReference>
<sequence length="204" mass="24262">MSKYKLIYFNAKGIGEAIRMILIHSGKQFQDIRVDYNDWISKLKKETPFGKLPILKIDNRIAHQSMAICRYIGKETNLAGSNNWQDLEIDMNAETFIDFKQNVTSLFLEEKQDIKEKKLQILLNETIPYYFGRFDGIIQENGGYFGHTKLSWADFYLVGYSETVEAIVRRRVFEEYTNMAEHRRRIYRLPKIKQWILNRPITEY</sequence>
<dbReference type="GO" id="GO:0004364">
    <property type="term" value="F:glutathione transferase activity"/>
    <property type="evidence" value="ECO:0007669"/>
    <property type="project" value="UniProtKB-EC"/>
</dbReference>
<dbReference type="GO" id="GO:0006749">
    <property type="term" value="P:glutathione metabolic process"/>
    <property type="evidence" value="ECO:0007669"/>
    <property type="project" value="TreeGrafter"/>
</dbReference>
<feature type="domain" description="GST N-terminal" evidence="5">
    <location>
        <begin position="2"/>
        <end position="80"/>
    </location>
</feature>
<dbReference type="InterPro" id="IPR036249">
    <property type="entry name" value="Thioredoxin-like_sf"/>
</dbReference>
<evidence type="ECO:0000256" key="3">
    <source>
        <dbReference type="ARBA" id="ARBA00038317"/>
    </source>
</evidence>
<dbReference type="SFLD" id="SFLDS00019">
    <property type="entry name" value="Glutathione_Transferase_(cytos"/>
    <property type="match status" value="1"/>
</dbReference>
<proteinExistence type="inferred from homology"/>
<dbReference type="GO" id="GO:0004602">
    <property type="term" value="F:glutathione peroxidase activity"/>
    <property type="evidence" value="ECO:0007669"/>
    <property type="project" value="UniProtKB-ARBA"/>
</dbReference>
<dbReference type="SFLD" id="SFLDG00363">
    <property type="entry name" value="AMPS_(cytGST):_Alpha-__Mu-__Pi"/>
    <property type="match status" value="1"/>
</dbReference>
<evidence type="ECO:0000259" key="6">
    <source>
        <dbReference type="PROSITE" id="PS50405"/>
    </source>
</evidence>
<dbReference type="PANTHER" id="PTHR11571">
    <property type="entry name" value="GLUTATHIONE S-TRANSFERASE"/>
    <property type="match status" value="1"/>
</dbReference>
<dbReference type="CDD" id="cd03192">
    <property type="entry name" value="GST_C_Sigma_like"/>
    <property type="match status" value="1"/>
</dbReference>
<name>A0AAW1D5T8_9HEMI</name>
<evidence type="ECO:0000259" key="5">
    <source>
        <dbReference type="PROSITE" id="PS50404"/>
    </source>
</evidence>
<dbReference type="InterPro" id="IPR004046">
    <property type="entry name" value="GST_C"/>
</dbReference>
<dbReference type="InterPro" id="IPR010987">
    <property type="entry name" value="Glutathione-S-Trfase_C-like"/>
</dbReference>
<dbReference type="Gene3D" id="1.20.1050.10">
    <property type="match status" value="1"/>
</dbReference>
<dbReference type="Proteomes" id="UP001461498">
    <property type="component" value="Unassembled WGS sequence"/>
</dbReference>
<evidence type="ECO:0000313" key="8">
    <source>
        <dbReference type="Proteomes" id="UP001461498"/>
    </source>
</evidence>
<dbReference type="PROSITE" id="PS50404">
    <property type="entry name" value="GST_NTER"/>
    <property type="match status" value="1"/>
</dbReference>
<organism evidence="7 8">
    <name type="scientific">Rhynocoris fuscipes</name>
    <dbReference type="NCBI Taxonomy" id="488301"/>
    <lineage>
        <taxon>Eukaryota</taxon>
        <taxon>Metazoa</taxon>
        <taxon>Ecdysozoa</taxon>
        <taxon>Arthropoda</taxon>
        <taxon>Hexapoda</taxon>
        <taxon>Insecta</taxon>
        <taxon>Pterygota</taxon>
        <taxon>Neoptera</taxon>
        <taxon>Paraneoptera</taxon>
        <taxon>Hemiptera</taxon>
        <taxon>Heteroptera</taxon>
        <taxon>Panheteroptera</taxon>
        <taxon>Cimicomorpha</taxon>
        <taxon>Reduviidae</taxon>
        <taxon>Harpactorinae</taxon>
        <taxon>Harpactorini</taxon>
        <taxon>Rhynocoris</taxon>
    </lineage>
</organism>
<keyword evidence="8" id="KW-1185">Reference proteome</keyword>
<comment type="catalytic activity">
    <reaction evidence="4">
        <text>RX + glutathione = an S-substituted glutathione + a halide anion + H(+)</text>
        <dbReference type="Rhea" id="RHEA:16437"/>
        <dbReference type="ChEBI" id="CHEBI:15378"/>
        <dbReference type="ChEBI" id="CHEBI:16042"/>
        <dbReference type="ChEBI" id="CHEBI:17792"/>
        <dbReference type="ChEBI" id="CHEBI:57925"/>
        <dbReference type="ChEBI" id="CHEBI:90779"/>
        <dbReference type="EC" id="2.5.1.18"/>
    </reaction>
</comment>
<dbReference type="EMBL" id="JAPXFL010000005">
    <property type="protein sequence ID" value="KAK9506081.1"/>
    <property type="molecule type" value="Genomic_DNA"/>
</dbReference>
<evidence type="ECO:0000256" key="2">
    <source>
        <dbReference type="ARBA" id="ARBA00022679"/>
    </source>
</evidence>
<dbReference type="InterPro" id="IPR050213">
    <property type="entry name" value="GST_superfamily"/>
</dbReference>
<keyword evidence="2" id="KW-0808">Transferase</keyword>
<gene>
    <name evidence="7" type="ORF">O3M35_008079</name>
</gene>
<protein>
    <recommendedName>
        <fullName evidence="1">glutathione transferase</fullName>
        <ecNumber evidence="1">2.5.1.18</ecNumber>
    </recommendedName>
</protein>
<dbReference type="SUPFAM" id="SSF47616">
    <property type="entry name" value="GST C-terminal domain-like"/>
    <property type="match status" value="1"/>
</dbReference>